<keyword evidence="1" id="KW-0812">Transmembrane</keyword>
<reference evidence="2" key="1">
    <citation type="submission" date="2021-03" db="EMBL/GenBank/DDBJ databases">
        <authorList>
            <consortium name="Genoscope - CEA"/>
            <person name="William W."/>
        </authorList>
    </citation>
    <scope>NUCLEOTIDE SEQUENCE</scope>
    <source>
        <strain evidence="2">Doubled-haploid Pahang</strain>
    </source>
</reference>
<feature type="non-terminal residue" evidence="2">
    <location>
        <position position="45"/>
    </location>
</feature>
<dbReference type="AlphaFoldDB" id="A0A8D7AXL8"/>
<accession>A0A8D7AXL8</accession>
<dbReference type="EMBL" id="HG996476">
    <property type="protein sequence ID" value="CAG1854895.1"/>
    <property type="molecule type" value="Genomic_DNA"/>
</dbReference>
<organism evidence="2">
    <name type="scientific">Musa acuminata subsp. malaccensis</name>
    <name type="common">Wild banana</name>
    <name type="synonym">Musa malaccensis</name>
    <dbReference type="NCBI Taxonomy" id="214687"/>
    <lineage>
        <taxon>Eukaryota</taxon>
        <taxon>Viridiplantae</taxon>
        <taxon>Streptophyta</taxon>
        <taxon>Embryophyta</taxon>
        <taxon>Tracheophyta</taxon>
        <taxon>Spermatophyta</taxon>
        <taxon>Magnoliopsida</taxon>
        <taxon>Liliopsida</taxon>
        <taxon>Zingiberales</taxon>
        <taxon>Musaceae</taxon>
        <taxon>Musa</taxon>
    </lineage>
</organism>
<evidence type="ECO:0000256" key="1">
    <source>
        <dbReference type="SAM" id="Phobius"/>
    </source>
</evidence>
<evidence type="ECO:0000313" key="2">
    <source>
        <dbReference type="EMBL" id="CAG1854895.1"/>
    </source>
</evidence>
<feature type="transmembrane region" description="Helical" evidence="1">
    <location>
        <begin position="15"/>
        <end position="34"/>
    </location>
</feature>
<keyword evidence="1" id="KW-0472">Membrane</keyword>
<keyword evidence="1" id="KW-1133">Transmembrane helix</keyword>
<sequence length="45" mass="5151">MPCVGKYSQSTRIKMLNGSFFFFLAPAIPSKVLFQHDVRSRCGRE</sequence>
<protein>
    <submittedName>
        <fullName evidence="2">(wild Malaysian banana) hypothetical protein</fullName>
    </submittedName>
</protein>
<proteinExistence type="predicted"/>
<gene>
    <name evidence="2" type="ORF">GSMUA_331210.1</name>
</gene>
<name>A0A8D7AXL8_MUSAM</name>